<organism evidence="2 3">
    <name type="scientific">Mycena maculata</name>
    <dbReference type="NCBI Taxonomy" id="230809"/>
    <lineage>
        <taxon>Eukaryota</taxon>
        <taxon>Fungi</taxon>
        <taxon>Dikarya</taxon>
        <taxon>Basidiomycota</taxon>
        <taxon>Agaricomycotina</taxon>
        <taxon>Agaricomycetes</taxon>
        <taxon>Agaricomycetidae</taxon>
        <taxon>Agaricales</taxon>
        <taxon>Marasmiineae</taxon>
        <taxon>Mycenaceae</taxon>
        <taxon>Mycena</taxon>
    </lineage>
</organism>
<comment type="caution">
    <text evidence="2">The sequence shown here is derived from an EMBL/GenBank/DDBJ whole genome shotgun (WGS) entry which is preliminary data.</text>
</comment>
<sequence>ICSSQIEFNSNELSGIFVGTKQTLIRHALPPNLDDSTSESMGRVRAGESCTSRTRSAGREFAAAGRVQLGHQGCTRRGDSSGASVEGSGGRRVGKEKGKTELAGRYKKAMATDQFSVWTRPTPFLSYCHTQAIAIALAIAAFSSLSSSIALELLVPVWYSTRKHLCRRLALLRQRQRALQHRLLAVRRSGHSFPRGRFLHTSAGPEGLCFLEM</sequence>
<evidence type="ECO:0000256" key="1">
    <source>
        <dbReference type="SAM" id="MobiDB-lite"/>
    </source>
</evidence>
<feature type="non-terminal residue" evidence="2">
    <location>
        <position position="1"/>
    </location>
</feature>
<evidence type="ECO:0000313" key="3">
    <source>
        <dbReference type="Proteomes" id="UP001215280"/>
    </source>
</evidence>
<feature type="region of interest" description="Disordered" evidence="1">
    <location>
        <begin position="29"/>
        <end position="52"/>
    </location>
</feature>
<reference evidence="2" key="1">
    <citation type="submission" date="2023-03" db="EMBL/GenBank/DDBJ databases">
        <title>Massive genome expansion in bonnet fungi (Mycena s.s.) driven by repeated elements and novel gene families across ecological guilds.</title>
        <authorList>
            <consortium name="Lawrence Berkeley National Laboratory"/>
            <person name="Harder C.B."/>
            <person name="Miyauchi S."/>
            <person name="Viragh M."/>
            <person name="Kuo A."/>
            <person name="Thoen E."/>
            <person name="Andreopoulos B."/>
            <person name="Lu D."/>
            <person name="Skrede I."/>
            <person name="Drula E."/>
            <person name="Henrissat B."/>
            <person name="Morin E."/>
            <person name="Kohler A."/>
            <person name="Barry K."/>
            <person name="LaButti K."/>
            <person name="Morin E."/>
            <person name="Salamov A."/>
            <person name="Lipzen A."/>
            <person name="Mereny Z."/>
            <person name="Hegedus B."/>
            <person name="Baldrian P."/>
            <person name="Stursova M."/>
            <person name="Weitz H."/>
            <person name="Taylor A."/>
            <person name="Grigoriev I.V."/>
            <person name="Nagy L.G."/>
            <person name="Martin F."/>
            <person name="Kauserud H."/>
        </authorList>
    </citation>
    <scope>NUCLEOTIDE SEQUENCE</scope>
    <source>
        <strain evidence="2">CBHHK188m</strain>
    </source>
</reference>
<dbReference type="Proteomes" id="UP001215280">
    <property type="component" value="Unassembled WGS sequence"/>
</dbReference>
<dbReference type="EMBL" id="JARJLG010000031">
    <property type="protein sequence ID" value="KAJ7767021.1"/>
    <property type="molecule type" value="Genomic_DNA"/>
</dbReference>
<protein>
    <submittedName>
        <fullName evidence="2">Uncharacterized protein</fullName>
    </submittedName>
</protein>
<evidence type="ECO:0000313" key="2">
    <source>
        <dbReference type="EMBL" id="KAJ7767021.1"/>
    </source>
</evidence>
<dbReference type="AlphaFoldDB" id="A0AAD7NMB5"/>
<accession>A0AAD7NMB5</accession>
<proteinExistence type="predicted"/>
<feature type="region of interest" description="Disordered" evidence="1">
    <location>
        <begin position="73"/>
        <end position="100"/>
    </location>
</feature>
<gene>
    <name evidence="2" type="ORF">DFH07DRAFT_1012052</name>
</gene>
<keyword evidence="3" id="KW-1185">Reference proteome</keyword>
<name>A0AAD7NMB5_9AGAR</name>